<organism evidence="3 4">
    <name type="scientific">Pholiota conissans</name>
    <dbReference type="NCBI Taxonomy" id="109636"/>
    <lineage>
        <taxon>Eukaryota</taxon>
        <taxon>Fungi</taxon>
        <taxon>Dikarya</taxon>
        <taxon>Basidiomycota</taxon>
        <taxon>Agaricomycotina</taxon>
        <taxon>Agaricomycetes</taxon>
        <taxon>Agaricomycetidae</taxon>
        <taxon>Agaricales</taxon>
        <taxon>Agaricineae</taxon>
        <taxon>Strophariaceae</taxon>
        <taxon>Pholiota</taxon>
    </lineage>
</organism>
<evidence type="ECO:0000256" key="1">
    <source>
        <dbReference type="ARBA" id="ARBA00006432"/>
    </source>
</evidence>
<dbReference type="Pfam" id="PF00501">
    <property type="entry name" value="AMP-binding"/>
    <property type="match status" value="1"/>
</dbReference>
<keyword evidence="4" id="KW-1185">Reference proteome</keyword>
<dbReference type="InterPro" id="IPR042099">
    <property type="entry name" value="ANL_N_sf"/>
</dbReference>
<dbReference type="GO" id="GO:0031956">
    <property type="term" value="F:medium-chain fatty acid-CoA ligase activity"/>
    <property type="evidence" value="ECO:0007669"/>
    <property type="project" value="TreeGrafter"/>
</dbReference>
<comment type="caution">
    <text evidence="3">The sequence shown here is derived from an EMBL/GenBank/DDBJ whole genome shotgun (WGS) entry which is preliminary data.</text>
</comment>
<protein>
    <submittedName>
        <fullName evidence="3">Acetyl-CoA synthetase-like protein</fullName>
    </submittedName>
</protein>
<dbReference type="EMBL" id="MU155274">
    <property type="protein sequence ID" value="KAF9477030.1"/>
    <property type="molecule type" value="Genomic_DNA"/>
</dbReference>
<dbReference type="Gene3D" id="3.40.50.12780">
    <property type="entry name" value="N-terminal domain of ligase-like"/>
    <property type="match status" value="1"/>
</dbReference>
<dbReference type="PANTHER" id="PTHR43201">
    <property type="entry name" value="ACYL-COA SYNTHETASE"/>
    <property type="match status" value="1"/>
</dbReference>
<dbReference type="GO" id="GO:0006631">
    <property type="term" value="P:fatty acid metabolic process"/>
    <property type="evidence" value="ECO:0007669"/>
    <property type="project" value="TreeGrafter"/>
</dbReference>
<evidence type="ECO:0000313" key="4">
    <source>
        <dbReference type="Proteomes" id="UP000807469"/>
    </source>
</evidence>
<evidence type="ECO:0000259" key="2">
    <source>
        <dbReference type="Pfam" id="PF00501"/>
    </source>
</evidence>
<feature type="domain" description="AMP-dependent synthetase/ligase" evidence="2">
    <location>
        <begin position="32"/>
        <end position="330"/>
    </location>
</feature>
<name>A0A9P5YYK8_9AGAR</name>
<dbReference type="Pfam" id="PF23562">
    <property type="entry name" value="AMP-binding_C_3"/>
    <property type="match status" value="1"/>
</dbReference>
<proteinExistence type="inferred from homology"/>
<evidence type="ECO:0000313" key="3">
    <source>
        <dbReference type="EMBL" id="KAF9477030.1"/>
    </source>
</evidence>
<dbReference type="InterPro" id="IPR000873">
    <property type="entry name" value="AMP-dep_synth/lig_dom"/>
</dbReference>
<dbReference type="SUPFAM" id="SSF56801">
    <property type="entry name" value="Acetyl-CoA synthetase-like"/>
    <property type="match status" value="1"/>
</dbReference>
<dbReference type="PANTHER" id="PTHR43201:SF8">
    <property type="entry name" value="ACYL-COA SYNTHETASE FAMILY MEMBER 3"/>
    <property type="match status" value="1"/>
</dbReference>
<accession>A0A9P5YYK8</accession>
<dbReference type="OrthoDB" id="429813at2759"/>
<dbReference type="AlphaFoldDB" id="A0A9P5YYK8"/>
<comment type="similarity">
    <text evidence="1">Belongs to the ATP-dependent AMP-binding enzyme family.</text>
</comment>
<reference evidence="3" key="1">
    <citation type="submission" date="2020-11" db="EMBL/GenBank/DDBJ databases">
        <authorList>
            <consortium name="DOE Joint Genome Institute"/>
            <person name="Ahrendt S."/>
            <person name="Riley R."/>
            <person name="Andreopoulos W."/>
            <person name="Labutti K."/>
            <person name="Pangilinan J."/>
            <person name="Ruiz-Duenas F.J."/>
            <person name="Barrasa J.M."/>
            <person name="Sanchez-Garcia M."/>
            <person name="Camarero S."/>
            <person name="Miyauchi S."/>
            <person name="Serrano A."/>
            <person name="Linde D."/>
            <person name="Babiker R."/>
            <person name="Drula E."/>
            <person name="Ayuso-Fernandez I."/>
            <person name="Pacheco R."/>
            <person name="Padilla G."/>
            <person name="Ferreira P."/>
            <person name="Barriuso J."/>
            <person name="Kellner H."/>
            <person name="Castanera R."/>
            <person name="Alfaro M."/>
            <person name="Ramirez L."/>
            <person name="Pisabarro A.G."/>
            <person name="Kuo A."/>
            <person name="Tritt A."/>
            <person name="Lipzen A."/>
            <person name="He G."/>
            <person name="Yan M."/>
            <person name="Ng V."/>
            <person name="Cullen D."/>
            <person name="Martin F."/>
            <person name="Rosso M.-N."/>
            <person name="Henrissat B."/>
            <person name="Hibbett D."/>
            <person name="Martinez A.T."/>
            <person name="Grigoriev I.V."/>
        </authorList>
    </citation>
    <scope>NUCLEOTIDE SEQUENCE</scope>
    <source>
        <strain evidence="3">CIRM-BRFM 674</strain>
    </source>
</reference>
<dbReference type="Proteomes" id="UP000807469">
    <property type="component" value="Unassembled WGS sequence"/>
</dbReference>
<gene>
    <name evidence="3" type="ORF">BDN70DRAFT_881666</name>
</gene>
<sequence length="545" mass="59792">MPHFLEYLLPALNKYSSRTLLKLFTGTPGAPSWKSVTYQMFIDDLERVAAHWIEPLKEAGLQPQDVIGLWITGEKYTDLIHLYALARIGYVPQMLNKAMATLHDAVPSVLSMTQGKAILYDPFFSSAIASLPYKCIALVNDLNLLPLLGDRKLPAIPDVPDDALGVIFHTSGTTGGRPKPVPETHKWLRCQAQVQWPAIWQGGDDVQGVVNNLGSFANVGSATTVSYLGWSGQCLVQTSKPDIDANEFMALIAEAGMNWAFLYAPWLSKLINIAKTDEKVLAALKGLVEVTYTGAALNPSDEAWLVENGVKATAMYATTESGCCLVSDVNNTAALPSMHIIKGINVKLIPATSSKKEVLDGDAASRLQGGKLFDLFVPADAPNCPHPTIRNRPDGHITGDLFEETAPGMYAFRGRNDDWIRTGKHYSFCDTKSIEDNILHVCSDLVGNCVVAGHYKPGIVLFVEPLFVDPSDNDAVVILKEQILERHAPFNTNAFIHERLQSKLQIVVVHRGTLPRTTEKGNIRRKAAEDEHAEILDTIYAQLKV</sequence>